<reference evidence="1 2" key="1">
    <citation type="submission" date="2020-08" db="EMBL/GenBank/DDBJ databases">
        <title>Genomic Encyclopedia of Type Strains, Phase III (KMG-III): the genomes of soil and plant-associated and newly described type strains.</title>
        <authorList>
            <person name="Whitman W."/>
        </authorList>
    </citation>
    <scope>NUCLEOTIDE SEQUENCE [LARGE SCALE GENOMIC DNA]</scope>
    <source>
        <strain evidence="1 2">CECT 8640</strain>
    </source>
</reference>
<keyword evidence="2" id="KW-1185">Reference proteome</keyword>
<comment type="caution">
    <text evidence="1">The sequence shown here is derived from an EMBL/GenBank/DDBJ whole genome shotgun (WGS) entry which is preliminary data.</text>
</comment>
<evidence type="ECO:0000313" key="2">
    <source>
        <dbReference type="Proteomes" id="UP000547510"/>
    </source>
</evidence>
<organism evidence="1 2">
    <name type="scientific">Saccharothrix tamanrassetensis</name>
    <dbReference type="NCBI Taxonomy" id="1051531"/>
    <lineage>
        <taxon>Bacteria</taxon>
        <taxon>Bacillati</taxon>
        <taxon>Actinomycetota</taxon>
        <taxon>Actinomycetes</taxon>
        <taxon>Pseudonocardiales</taxon>
        <taxon>Pseudonocardiaceae</taxon>
        <taxon>Saccharothrix</taxon>
    </lineage>
</organism>
<name>A0A841CDC2_9PSEU</name>
<dbReference type="RefSeq" id="WP_184688152.1">
    <property type="nucleotide sequence ID" value="NZ_JACHJN010000001.1"/>
</dbReference>
<dbReference type="EMBL" id="JACHJN010000001">
    <property type="protein sequence ID" value="MBB5954167.1"/>
    <property type="molecule type" value="Genomic_DNA"/>
</dbReference>
<accession>A0A841CDC2</accession>
<gene>
    <name evidence="1" type="ORF">FHS29_000737</name>
</gene>
<proteinExistence type="predicted"/>
<protein>
    <submittedName>
        <fullName evidence="1">Uncharacterized protein</fullName>
    </submittedName>
</protein>
<evidence type="ECO:0000313" key="1">
    <source>
        <dbReference type="EMBL" id="MBB5954167.1"/>
    </source>
</evidence>
<dbReference type="AlphaFoldDB" id="A0A841CDC2"/>
<sequence length="59" mass="6314">MDTDEAVALLSDPEAPADARYQAHADLAAAAASGDGEAEAALQWLRWNRSDRTACDRPE</sequence>
<dbReference type="Proteomes" id="UP000547510">
    <property type="component" value="Unassembled WGS sequence"/>
</dbReference>